<reference evidence="2" key="1">
    <citation type="submission" date="2024-06" db="EMBL/GenBank/DDBJ databases">
        <authorList>
            <person name="Ryan C."/>
        </authorList>
    </citation>
    <scope>NUCLEOTIDE SEQUENCE [LARGE SCALE GENOMIC DNA]</scope>
</reference>
<sequence length="366" mass="41409">MPEYEYDDEREEERVLLVELPSSTRAREMKLTLGKAILTVPVAGAGSFDALTDVLLSHAKVDASGAARLGGLFSSSSCPQLRKLQLRYIDGLTEICLEAAGTLSELRLLDLHDLQALDVAATGLRDLGINGCIGMASARISAPRLETLACEQLCPAERLIFEDAASVRCIEDLHLSHVFLKPKGSKWKDVQDENLSASVWLLRHCIAMDRLQVQMVWPHFWSHKKKTHTKDCLDQNCICNQPSSWESQKLPLERLQNVDFREFKPYDSQIQLVSMFLTKAPALERMTLVLHTRTYQGSVPVPFKIPCFGGCCLPIAWQTDIELRITVPTKYEWTRLREGKEGESVLTWMVYVFVIWITEKVLIKCF</sequence>
<dbReference type="AlphaFoldDB" id="A0ABC8WBN3"/>
<name>A0ABC8WBN3_9POAL</name>
<accession>A0ABC8WBN3</accession>
<dbReference type="Proteomes" id="UP001497457">
    <property type="component" value="Chromosome 12b"/>
</dbReference>
<dbReference type="PANTHER" id="PTHR34709">
    <property type="entry name" value="OS10G0396666 PROTEIN"/>
    <property type="match status" value="1"/>
</dbReference>
<protein>
    <submittedName>
        <fullName evidence="1">Uncharacterized protein</fullName>
    </submittedName>
</protein>
<organism evidence="1 2">
    <name type="scientific">Urochloa decumbens</name>
    <dbReference type="NCBI Taxonomy" id="240449"/>
    <lineage>
        <taxon>Eukaryota</taxon>
        <taxon>Viridiplantae</taxon>
        <taxon>Streptophyta</taxon>
        <taxon>Embryophyta</taxon>
        <taxon>Tracheophyta</taxon>
        <taxon>Spermatophyta</taxon>
        <taxon>Magnoliopsida</taxon>
        <taxon>Liliopsida</taxon>
        <taxon>Poales</taxon>
        <taxon>Poaceae</taxon>
        <taxon>PACMAD clade</taxon>
        <taxon>Panicoideae</taxon>
        <taxon>Panicodae</taxon>
        <taxon>Paniceae</taxon>
        <taxon>Melinidinae</taxon>
        <taxon>Urochloa</taxon>
    </lineage>
</organism>
<evidence type="ECO:0000313" key="2">
    <source>
        <dbReference type="Proteomes" id="UP001497457"/>
    </source>
</evidence>
<dbReference type="EMBL" id="OZ075122">
    <property type="protein sequence ID" value="CAL4906340.1"/>
    <property type="molecule type" value="Genomic_DNA"/>
</dbReference>
<dbReference type="PANTHER" id="PTHR34709:SF43">
    <property type="entry name" value="OS12G0527100 PROTEIN"/>
    <property type="match status" value="1"/>
</dbReference>
<keyword evidence="2" id="KW-1185">Reference proteome</keyword>
<evidence type="ECO:0000313" key="1">
    <source>
        <dbReference type="EMBL" id="CAL4906340.1"/>
    </source>
</evidence>
<reference evidence="1 2" key="2">
    <citation type="submission" date="2024-10" db="EMBL/GenBank/DDBJ databases">
        <authorList>
            <person name="Ryan C."/>
        </authorList>
    </citation>
    <scope>NUCLEOTIDE SEQUENCE [LARGE SCALE GENOMIC DNA]</scope>
</reference>
<gene>
    <name evidence="1" type="ORF">URODEC1_LOCUS12067</name>
</gene>
<dbReference type="SUPFAM" id="SSF52047">
    <property type="entry name" value="RNI-like"/>
    <property type="match status" value="1"/>
</dbReference>
<proteinExistence type="predicted"/>
<dbReference type="InterPro" id="IPR055312">
    <property type="entry name" value="FBL15-like"/>
</dbReference>